<keyword evidence="7" id="KW-0067">ATP-binding</keyword>
<dbReference type="InterPro" id="IPR011712">
    <property type="entry name" value="Sig_transdc_His_kin_sub3_dim/P"/>
</dbReference>
<name>W5TN35_9NOCA</name>
<dbReference type="KEGG" id="nno:NONO_c38770"/>
<dbReference type="Proteomes" id="UP000019150">
    <property type="component" value="Chromosome"/>
</dbReference>
<evidence type="ECO:0000313" key="12">
    <source>
        <dbReference type="Proteomes" id="UP000019150"/>
    </source>
</evidence>
<keyword evidence="9" id="KW-0812">Transmembrane</keyword>
<proteinExistence type="predicted"/>
<keyword evidence="6 11" id="KW-0418">Kinase</keyword>
<keyword evidence="5" id="KW-0547">Nucleotide-binding</keyword>
<evidence type="ECO:0000256" key="2">
    <source>
        <dbReference type="ARBA" id="ARBA00012438"/>
    </source>
</evidence>
<keyword evidence="9" id="KW-0472">Membrane</keyword>
<dbReference type="InterPro" id="IPR050482">
    <property type="entry name" value="Sensor_HK_TwoCompSys"/>
</dbReference>
<evidence type="ECO:0000256" key="3">
    <source>
        <dbReference type="ARBA" id="ARBA00022553"/>
    </source>
</evidence>
<protein>
    <recommendedName>
        <fullName evidence="2">histidine kinase</fullName>
        <ecNumber evidence="2">2.7.13.3</ecNumber>
    </recommendedName>
</protein>
<feature type="transmembrane region" description="Helical" evidence="9">
    <location>
        <begin position="36"/>
        <end position="57"/>
    </location>
</feature>
<dbReference type="GO" id="GO:0000155">
    <property type="term" value="F:phosphorelay sensor kinase activity"/>
    <property type="evidence" value="ECO:0007669"/>
    <property type="project" value="InterPro"/>
</dbReference>
<comment type="catalytic activity">
    <reaction evidence="1">
        <text>ATP + protein L-histidine = ADP + protein N-phospho-L-histidine.</text>
        <dbReference type="EC" id="2.7.13.3"/>
    </reaction>
</comment>
<keyword evidence="12" id="KW-1185">Reference proteome</keyword>
<evidence type="ECO:0000256" key="6">
    <source>
        <dbReference type="ARBA" id="ARBA00022777"/>
    </source>
</evidence>
<reference evidence="11 12" key="1">
    <citation type="journal article" date="2014" name="Appl. Environ. Microbiol.">
        <title>Insights into the Microbial Degradation of Rubber and Gutta-Percha by Analysis of the Complete Genome of Nocardia nova SH22a.</title>
        <authorList>
            <person name="Luo Q."/>
            <person name="Hiessl S."/>
            <person name="Poehlein A."/>
            <person name="Daniel R."/>
            <person name="Steinbuchel A."/>
        </authorList>
    </citation>
    <scope>NUCLEOTIDE SEQUENCE [LARGE SCALE GENOMIC DNA]</scope>
    <source>
        <strain evidence="11">SH22a</strain>
    </source>
</reference>
<evidence type="ECO:0000256" key="4">
    <source>
        <dbReference type="ARBA" id="ARBA00022679"/>
    </source>
</evidence>
<dbReference type="GO" id="GO:0046983">
    <property type="term" value="F:protein dimerization activity"/>
    <property type="evidence" value="ECO:0007669"/>
    <property type="project" value="InterPro"/>
</dbReference>
<dbReference type="Gene3D" id="1.20.5.1930">
    <property type="match status" value="1"/>
</dbReference>
<evidence type="ECO:0000259" key="10">
    <source>
        <dbReference type="Pfam" id="PF07730"/>
    </source>
</evidence>
<dbReference type="AlphaFoldDB" id="W5TN35"/>
<evidence type="ECO:0000256" key="1">
    <source>
        <dbReference type="ARBA" id="ARBA00000085"/>
    </source>
</evidence>
<dbReference type="HOGENOM" id="CLU_000445_20_1_11"/>
<evidence type="ECO:0000256" key="9">
    <source>
        <dbReference type="SAM" id="Phobius"/>
    </source>
</evidence>
<dbReference type="RefSeq" id="WP_202807925.1">
    <property type="nucleotide sequence ID" value="NZ_CP006850.1"/>
</dbReference>
<keyword evidence="8" id="KW-0902">Two-component regulatory system</keyword>
<evidence type="ECO:0000256" key="5">
    <source>
        <dbReference type="ARBA" id="ARBA00022741"/>
    </source>
</evidence>
<keyword evidence="9" id="KW-1133">Transmembrane helix</keyword>
<evidence type="ECO:0000256" key="8">
    <source>
        <dbReference type="ARBA" id="ARBA00023012"/>
    </source>
</evidence>
<dbReference type="PANTHER" id="PTHR24421:SF10">
    <property type="entry name" value="NITRATE_NITRITE SENSOR PROTEIN NARQ"/>
    <property type="match status" value="1"/>
</dbReference>
<dbReference type="SUPFAM" id="SSF55874">
    <property type="entry name" value="ATPase domain of HSP90 chaperone/DNA topoisomerase II/histidine kinase"/>
    <property type="match status" value="1"/>
</dbReference>
<sequence length="289" mass="30987">MIAARNRPAVVAVAAVASATGHAIYGLWQPPYGLSFGWWLVLDISVHAALIGWGLLIRARAELIDSLCDRAMRAEAEQGRRVAEARAAERRALAREMHDVLAHRLSLVATFAGALEYREDVTAPQITRAAGVIREGVHQALAELREVIGVLREDTEIDRPQPGLAELPDLVAGSRAAQSVVHFDDRISDKESVPASVGRTGYRVVQEGLTNARKHAAGLPVHVSVGGRPGADLRIEVRNPIGGIPSNAPGTGTGLIGLTERVRLTGGRLDHEFTSSGEFRLCASIPWPL</sequence>
<dbReference type="GO" id="GO:0016020">
    <property type="term" value="C:membrane"/>
    <property type="evidence" value="ECO:0007669"/>
    <property type="project" value="InterPro"/>
</dbReference>
<dbReference type="eggNOG" id="COG4585">
    <property type="taxonomic scope" value="Bacteria"/>
</dbReference>
<dbReference type="PATRIC" id="fig|1415166.3.peg.3978"/>
<dbReference type="EC" id="2.7.13.3" evidence="2"/>
<dbReference type="STRING" id="1415166.NONO_c38770"/>
<accession>W5TN35</accession>
<dbReference type="PANTHER" id="PTHR24421">
    <property type="entry name" value="NITRATE/NITRITE SENSOR PROTEIN NARX-RELATED"/>
    <property type="match status" value="1"/>
</dbReference>
<evidence type="ECO:0000256" key="7">
    <source>
        <dbReference type="ARBA" id="ARBA00022840"/>
    </source>
</evidence>
<keyword evidence="3" id="KW-0597">Phosphoprotein</keyword>
<keyword evidence="4" id="KW-0808">Transferase</keyword>
<dbReference type="CDD" id="cd16917">
    <property type="entry name" value="HATPase_UhpB-NarQ-NarX-like"/>
    <property type="match status" value="1"/>
</dbReference>
<gene>
    <name evidence="11" type="ORF">NONO_c38770</name>
</gene>
<dbReference type="Gene3D" id="3.30.565.10">
    <property type="entry name" value="Histidine kinase-like ATPase, C-terminal domain"/>
    <property type="match status" value="1"/>
</dbReference>
<dbReference type="GO" id="GO:0005524">
    <property type="term" value="F:ATP binding"/>
    <property type="evidence" value="ECO:0007669"/>
    <property type="project" value="UniProtKB-KW"/>
</dbReference>
<organism evidence="11 12">
    <name type="scientific">Nocardia nova SH22a</name>
    <dbReference type="NCBI Taxonomy" id="1415166"/>
    <lineage>
        <taxon>Bacteria</taxon>
        <taxon>Bacillati</taxon>
        <taxon>Actinomycetota</taxon>
        <taxon>Actinomycetes</taxon>
        <taxon>Mycobacteriales</taxon>
        <taxon>Nocardiaceae</taxon>
        <taxon>Nocardia</taxon>
    </lineage>
</organism>
<dbReference type="EMBL" id="CP006850">
    <property type="protein sequence ID" value="AHH18661.1"/>
    <property type="molecule type" value="Genomic_DNA"/>
</dbReference>
<dbReference type="InterPro" id="IPR036890">
    <property type="entry name" value="HATPase_C_sf"/>
</dbReference>
<evidence type="ECO:0000313" key="11">
    <source>
        <dbReference type="EMBL" id="AHH18661.1"/>
    </source>
</evidence>
<dbReference type="Pfam" id="PF07730">
    <property type="entry name" value="HisKA_3"/>
    <property type="match status" value="1"/>
</dbReference>
<feature type="domain" description="Signal transduction histidine kinase subgroup 3 dimerisation and phosphoacceptor" evidence="10">
    <location>
        <begin position="89"/>
        <end position="155"/>
    </location>
</feature>